<dbReference type="InterPro" id="IPR004875">
    <property type="entry name" value="DDE_SF_endonuclease_dom"/>
</dbReference>
<dbReference type="Pfam" id="PF03184">
    <property type="entry name" value="DDE_1"/>
    <property type="match status" value="1"/>
</dbReference>
<dbReference type="OrthoDB" id="125347at2759"/>
<name>A0A8T1S3L1_CHESE</name>
<dbReference type="AlphaFoldDB" id="A0A8T1S3L1"/>
<reference evidence="2 3" key="1">
    <citation type="journal article" date="2020" name="G3 (Bethesda)">
        <title>Draft Genome of the Common Snapping Turtle, Chelydra serpentina, a Model for Phenotypic Plasticity in Reptiles.</title>
        <authorList>
            <person name="Das D."/>
            <person name="Singh S.K."/>
            <person name="Bierstedt J."/>
            <person name="Erickson A."/>
            <person name="Galli G.L.J."/>
            <person name="Crossley D.A. 2nd"/>
            <person name="Rhen T."/>
        </authorList>
    </citation>
    <scope>NUCLEOTIDE SEQUENCE [LARGE SCALE GENOMIC DNA]</scope>
    <source>
        <strain evidence="2">KW</strain>
    </source>
</reference>
<dbReference type="InterPro" id="IPR036397">
    <property type="entry name" value="RNaseH_sf"/>
</dbReference>
<protein>
    <submittedName>
        <fullName evidence="2">Tigger transposable element derived 1</fullName>
    </submittedName>
</protein>
<evidence type="ECO:0000313" key="2">
    <source>
        <dbReference type="EMBL" id="KAG6923255.1"/>
    </source>
</evidence>
<dbReference type="PANTHER" id="PTHR19303:SF26">
    <property type="entry name" value="TIGGER TRANSPOSABLE ELEMENT-DERIVED PROTEIN 1"/>
    <property type="match status" value="1"/>
</dbReference>
<proteinExistence type="predicted"/>
<evidence type="ECO:0000259" key="1">
    <source>
        <dbReference type="Pfam" id="PF03184"/>
    </source>
</evidence>
<dbReference type="GO" id="GO:0005634">
    <property type="term" value="C:nucleus"/>
    <property type="evidence" value="ECO:0007669"/>
    <property type="project" value="TreeGrafter"/>
</dbReference>
<gene>
    <name evidence="2" type="ORF">G0U57_021166</name>
</gene>
<dbReference type="Gene3D" id="3.30.420.10">
    <property type="entry name" value="Ribonuclease H-like superfamily/Ribonuclease H"/>
    <property type="match status" value="1"/>
</dbReference>
<sequence length="211" mass="23959">MPGYKAAKDRLTLLLGANAAGDFKLKLLLVHPRAFKGYSKAFLPVIWKSHPKAWVNRNIFEDWFNHHFVPSVRDYCSKNSLGFKALLILDNAPGHPTILDDMRPDIKVVFLPPNTTSLLQPMDQGVFASFKACYLRSTFAQAIRANEKGGGPTLKEFWKVFNIYHTAKNIGESWNEVKQSNLNSVWRELCPDFVSDFQGFADTFEEVTKTC</sequence>
<comment type="caution">
    <text evidence="2">The sequence shown here is derived from an EMBL/GenBank/DDBJ whole genome shotgun (WGS) entry which is preliminary data.</text>
</comment>
<organism evidence="2 3">
    <name type="scientific">Chelydra serpentina</name>
    <name type="common">Snapping turtle</name>
    <name type="synonym">Testudo serpentina</name>
    <dbReference type="NCBI Taxonomy" id="8475"/>
    <lineage>
        <taxon>Eukaryota</taxon>
        <taxon>Metazoa</taxon>
        <taxon>Chordata</taxon>
        <taxon>Craniata</taxon>
        <taxon>Vertebrata</taxon>
        <taxon>Euteleostomi</taxon>
        <taxon>Archelosauria</taxon>
        <taxon>Testudinata</taxon>
        <taxon>Testudines</taxon>
        <taxon>Cryptodira</taxon>
        <taxon>Durocryptodira</taxon>
        <taxon>Americhelydia</taxon>
        <taxon>Chelydroidea</taxon>
        <taxon>Chelydridae</taxon>
        <taxon>Chelydra</taxon>
    </lineage>
</organism>
<feature type="domain" description="DDE-1" evidence="1">
    <location>
        <begin position="8"/>
        <end position="186"/>
    </location>
</feature>
<keyword evidence="3" id="KW-1185">Reference proteome</keyword>
<accession>A0A8T1S3L1</accession>
<dbReference type="Proteomes" id="UP000765507">
    <property type="component" value="Unassembled WGS sequence"/>
</dbReference>
<dbReference type="InterPro" id="IPR050863">
    <property type="entry name" value="CenT-Element_Derived"/>
</dbReference>
<evidence type="ECO:0000313" key="3">
    <source>
        <dbReference type="Proteomes" id="UP000765507"/>
    </source>
</evidence>
<dbReference type="EMBL" id="JAHGAV010000933">
    <property type="protein sequence ID" value="KAG6923255.1"/>
    <property type="molecule type" value="Genomic_DNA"/>
</dbReference>
<dbReference type="PANTHER" id="PTHR19303">
    <property type="entry name" value="TRANSPOSON"/>
    <property type="match status" value="1"/>
</dbReference>
<dbReference type="GO" id="GO:0003677">
    <property type="term" value="F:DNA binding"/>
    <property type="evidence" value="ECO:0007669"/>
    <property type="project" value="TreeGrafter"/>
</dbReference>